<evidence type="ECO:0000256" key="1">
    <source>
        <dbReference type="SAM" id="SignalP"/>
    </source>
</evidence>
<dbReference type="InterPro" id="IPR006311">
    <property type="entry name" value="TAT_signal"/>
</dbReference>
<feature type="chain" id="PRO_5047429233" evidence="1">
    <location>
        <begin position="32"/>
        <end position="185"/>
    </location>
</feature>
<accession>A0ABY3VNP7</accession>
<name>A0ABY3VNP7_9MYCO</name>
<protein>
    <submittedName>
        <fullName evidence="2">Uncharacterized protein</fullName>
    </submittedName>
</protein>
<evidence type="ECO:0000313" key="2">
    <source>
        <dbReference type="EMBL" id="UMB71057.1"/>
    </source>
</evidence>
<feature type="signal peptide" evidence="1">
    <location>
        <begin position="1"/>
        <end position="31"/>
    </location>
</feature>
<keyword evidence="3" id="KW-1185">Reference proteome</keyword>
<keyword evidence="1" id="KW-0732">Signal</keyword>
<dbReference type="PROSITE" id="PS51318">
    <property type="entry name" value="TAT"/>
    <property type="match status" value="1"/>
</dbReference>
<evidence type="ECO:0000313" key="3">
    <source>
        <dbReference type="Proteomes" id="UP001055336"/>
    </source>
</evidence>
<organism evidence="2 3">
    <name type="scientific">Mycobacterium paraterrae</name>
    <dbReference type="NCBI Taxonomy" id="577492"/>
    <lineage>
        <taxon>Bacteria</taxon>
        <taxon>Bacillati</taxon>
        <taxon>Actinomycetota</taxon>
        <taxon>Actinomycetes</taxon>
        <taxon>Mycobacteriales</taxon>
        <taxon>Mycobacteriaceae</taxon>
        <taxon>Mycobacterium</taxon>
    </lineage>
</organism>
<dbReference type="EMBL" id="CP092488">
    <property type="protein sequence ID" value="UMB71057.1"/>
    <property type="molecule type" value="Genomic_DNA"/>
</dbReference>
<gene>
    <name evidence="2" type="ORF">MKK62_07200</name>
</gene>
<reference evidence="2" key="1">
    <citation type="submission" date="2022-08" db="EMBL/GenBank/DDBJ databases">
        <title>Whole genome sequencing of non-tuberculosis mycobacteria type-strains.</title>
        <authorList>
            <person name="Igarashi Y."/>
            <person name="Osugi A."/>
            <person name="Mitarai S."/>
        </authorList>
    </citation>
    <scope>NUCLEOTIDE SEQUENCE</scope>
    <source>
        <strain evidence="2">DSM 45127</strain>
    </source>
</reference>
<proteinExistence type="predicted"/>
<dbReference type="RefSeq" id="WP_240262811.1">
    <property type="nucleotide sequence ID" value="NZ_CP092488.2"/>
</dbReference>
<dbReference type="Proteomes" id="UP001055336">
    <property type="component" value="Chromosome"/>
</dbReference>
<sequence length="185" mass="18721">MTHTRSRAAMLVVAAATAALGLAMSAPAANADPVDLYPEIVSTLETDFAAAQPAFQEALVLLPSGLANHDSMEEAQGLLNLFLAADDDGVVAPENLLAGLTEALGGEPLTVTPPAELYLVPTYAEGLADAQAFVGLAASEFTAASAAFSAGDYGAALLSDLIGGNDLTIYPLEELLVGAVASLTF</sequence>